<evidence type="ECO:0000256" key="3">
    <source>
        <dbReference type="ARBA" id="ARBA00022651"/>
    </source>
</evidence>
<name>A0A084BCM5_STACB</name>
<feature type="signal peptide" evidence="11">
    <location>
        <begin position="1"/>
        <end position="15"/>
    </location>
</feature>
<organism evidence="12 13">
    <name type="scientific">Stachybotrys chartarum (strain CBS 109288 / IBT 7711)</name>
    <name type="common">Toxic black mold</name>
    <name type="synonym">Stilbospora chartarum</name>
    <dbReference type="NCBI Taxonomy" id="1280523"/>
    <lineage>
        <taxon>Eukaryota</taxon>
        <taxon>Fungi</taxon>
        <taxon>Dikarya</taxon>
        <taxon>Ascomycota</taxon>
        <taxon>Pezizomycotina</taxon>
        <taxon>Sordariomycetes</taxon>
        <taxon>Hypocreomycetidae</taxon>
        <taxon>Hypocreales</taxon>
        <taxon>Stachybotryaceae</taxon>
        <taxon>Stachybotrys</taxon>
    </lineage>
</organism>
<evidence type="ECO:0000256" key="2">
    <source>
        <dbReference type="ARBA" id="ARBA00022487"/>
    </source>
</evidence>
<dbReference type="PANTHER" id="PTHR33938">
    <property type="entry name" value="FERULOYL ESTERASE B-RELATED"/>
    <property type="match status" value="1"/>
</dbReference>
<evidence type="ECO:0000313" key="12">
    <source>
        <dbReference type="EMBL" id="KEY75304.1"/>
    </source>
</evidence>
<gene>
    <name evidence="12" type="ORF">S7711_08478</name>
</gene>
<keyword evidence="5 11" id="KW-0732">Signal</keyword>
<evidence type="ECO:0000256" key="10">
    <source>
        <dbReference type="RuleBase" id="RU361238"/>
    </source>
</evidence>
<keyword evidence="6 10" id="KW-0378">Hydrolase</keyword>
<proteinExistence type="inferred from homology"/>
<evidence type="ECO:0000256" key="1">
    <source>
        <dbReference type="ARBA" id="ARBA00006249"/>
    </source>
</evidence>
<evidence type="ECO:0000256" key="7">
    <source>
        <dbReference type="ARBA" id="ARBA00022837"/>
    </source>
</evidence>
<evidence type="ECO:0000256" key="9">
    <source>
        <dbReference type="ARBA" id="ARBA00034075"/>
    </source>
</evidence>
<evidence type="ECO:0000313" key="13">
    <source>
        <dbReference type="Proteomes" id="UP000028045"/>
    </source>
</evidence>
<keyword evidence="13" id="KW-1185">Reference proteome</keyword>
<evidence type="ECO:0000256" key="4">
    <source>
        <dbReference type="ARBA" id="ARBA00022723"/>
    </source>
</evidence>
<keyword evidence="8" id="KW-1015">Disulfide bond</keyword>
<dbReference type="GO" id="GO:0046872">
    <property type="term" value="F:metal ion binding"/>
    <property type="evidence" value="ECO:0007669"/>
    <property type="project" value="UniProtKB-KW"/>
</dbReference>
<comment type="catalytic activity">
    <reaction evidence="9">
        <text>feruloyl-polysaccharide + H2O = ferulate + polysaccharide.</text>
        <dbReference type="EC" id="3.1.1.73"/>
    </reaction>
</comment>
<dbReference type="GO" id="GO:0045493">
    <property type="term" value="P:xylan catabolic process"/>
    <property type="evidence" value="ECO:0007669"/>
    <property type="project" value="UniProtKB-KW"/>
</dbReference>
<keyword evidence="4" id="KW-0479">Metal-binding</keyword>
<dbReference type="GO" id="GO:0030600">
    <property type="term" value="F:feruloyl esterase activity"/>
    <property type="evidence" value="ECO:0007669"/>
    <property type="project" value="UniProtKB-EC"/>
</dbReference>
<dbReference type="EC" id="3.1.1.-" evidence="10"/>
<evidence type="ECO:0000256" key="11">
    <source>
        <dbReference type="SAM" id="SignalP"/>
    </source>
</evidence>
<keyword evidence="3" id="KW-0858">Xylan degradation</keyword>
<keyword evidence="7" id="KW-0106">Calcium</keyword>
<dbReference type="EMBL" id="KL647377">
    <property type="protein sequence ID" value="KEY75304.1"/>
    <property type="molecule type" value="Genomic_DNA"/>
</dbReference>
<sequence length="529" mass="57815">MQLFLLFGYGALASAYTGSNVPADCDILYQFTGDNGLEAPTKVIKVTSVAANATTGVPAHCYVEAQIDSLGGTTNTVTYLPARGEDWVGTFVSSGCGGSCGATGLDYIYGYGSPLGYGKDALKKGFGDTLSTWGSMRNNIVNKINWAYLSTHLTAVSGKAMVKFYYGTPAKRSLFRGGSTGGRQALVAAARYPHDFDGIITAYGALNQTGIAGLQKVYLSEVSMYPNRTQILSSSDITALNKGALAACDGNDGLVDGYIDLSYRCDFDPIDILCGGDNATSSTNCLSSMDKVTAARGMYGYPSNSFSDKLIPVRFPPGSELSWGMWTTKEGVDTTESSLRNLAFQEALPLNWTLDAYDWDYHPYQLGIMEDIYTADFTGLRLFRERGGKIIHYQGWADASVAAGWTVQLYQKAVEEIGLERLTDFHRMFIYPGMAHIDIHRNENGTVGWRTDYFDYLTEWLDTGVAPDMLVIEHWNMTSLETMGKRPYFAYPKTPKYVGGKCGGPSNPANWVGVIPDETERGEDYPWPN</sequence>
<dbReference type="InterPro" id="IPR029058">
    <property type="entry name" value="AB_hydrolase_fold"/>
</dbReference>
<feature type="chain" id="PRO_5012745824" description="Carboxylic ester hydrolase" evidence="11">
    <location>
        <begin position="16"/>
        <end position="529"/>
    </location>
</feature>
<dbReference type="PANTHER" id="PTHR33938:SF15">
    <property type="entry name" value="FERULOYL ESTERASE B-RELATED"/>
    <property type="match status" value="1"/>
</dbReference>
<accession>A0A084BCM5</accession>
<evidence type="ECO:0000256" key="5">
    <source>
        <dbReference type="ARBA" id="ARBA00022729"/>
    </source>
</evidence>
<dbReference type="Proteomes" id="UP000028045">
    <property type="component" value="Unassembled WGS sequence"/>
</dbReference>
<dbReference type="InterPro" id="IPR011118">
    <property type="entry name" value="Tannase/feruloyl_esterase"/>
</dbReference>
<dbReference type="HOGENOM" id="CLU_014819_4_1_1"/>
<dbReference type="Pfam" id="PF07519">
    <property type="entry name" value="Tannase"/>
    <property type="match status" value="1"/>
</dbReference>
<reference evidence="12 13" key="1">
    <citation type="journal article" date="2014" name="BMC Genomics">
        <title>Comparative genome sequencing reveals chemotype-specific gene clusters in the toxigenic black mold Stachybotrys.</title>
        <authorList>
            <person name="Semeiks J."/>
            <person name="Borek D."/>
            <person name="Otwinowski Z."/>
            <person name="Grishin N.V."/>
        </authorList>
    </citation>
    <scope>NUCLEOTIDE SEQUENCE [LARGE SCALE GENOMIC DNA]</scope>
    <source>
        <strain evidence="13">CBS 109288 / IBT 7711</strain>
    </source>
</reference>
<dbReference type="AlphaFoldDB" id="A0A084BCM5"/>
<keyword evidence="3" id="KW-0624">Polysaccharide degradation</keyword>
<keyword evidence="2" id="KW-0719">Serine esterase</keyword>
<evidence type="ECO:0000256" key="8">
    <source>
        <dbReference type="ARBA" id="ARBA00023157"/>
    </source>
</evidence>
<protein>
    <recommendedName>
        <fullName evidence="10">Carboxylic ester hydrolase</fullName>
        <ecNumber evidence="10">3.1.1.-</ecNumber>
    </recommendedName>
</protein>
<keyword evidence="3" id="KW-0119">Carbohydrate metabolism</keyword>
<dbReference type="SUPFAM" id="SSF53474">
    <property type="entry name" value="alpha/beta-Hydrolases"/>
    <property type="match status" value="1"/>
</dbReference>
<comment type="similarity">
    <text evidence="1 10">Belongs to the tannase family.</text>
</comment>
<evidence type="ECO:0000256" key="6">
    <source>
        <dbReference type="ARBA" id="ARBA00022801"/>
    </source>
</evidence>